<dbReference type="InterPro" id="IPR001451">
    <property type="entry name" value="Hexapep"/>
</dbReference>
<keyword evidence="2" id="KW-1185">Reference proteome</keyword>
<sequence>MTIIRIQDMTPTVDDSTWVAPNATVVGDVTLGAEVGIWYGAVVRGDIESISIGARSNIQDNCSLHADPGSPLRVGERVSVGHNATLHGCTIGDDVLIGMGSRVLNGAVIGEGSLIAAGAVVPEGMQVPAGSLVAGVPAKVRRELSDEERAGIELNGSAYVDLAAIHAAGEVIQPGGRPAAR</sequence>
<proteinExistence type="predicted"/>
<organism evidence="1 2">
    <name type="scientific">Flexivirga alba</name>
    <dbReference type="NCBI Taxonomy" id="702742"/>
    <lineage>
        <taxon>Bacteria</taxon>
        <taxon>Bacillati</taxon>
        <taxon>Actinomycetota</taxon>
        <taxon>Actinomycetes</taxon>
        <taxon>Micrococcales</taxon>
        <taxon>Dermacoccaceae</taxon>
        <taxon>Flexivirga</taxon>
    </lineage>
</organism>
<accession>A0ABW2AC85</accession>
<dbReference type="PANTHER" id="PTHR13061">
    <property type="entry name" value="DYNACTIN SUBUNIT P25"/>
    <property type="match status" value="1"/>
</dbReference>
<dbReference type="InterPro" id="IPR047324">
    <property type="entry name" value="LbH_gamma_CA-like"/>
</dbReference>
<dbReference type="PANTHER" id="PTHR13061:SF29">
    <property type="entry name" value="GAMMA CARBONIC ANHYDRASE-LIKE 1, MITOCHONDRIAL-RELATED"/>
    <property type="match status" value="1"/>
</dbReference>
<dbReference type="CDD" id="cd04645">
    <property type="entry name" value="LbH_gamma_CA_like"/>
    <property type="match status" value="1"/>
</dbReference>
<dbReference type="Pfam" id="PF00132">
    <property type="entry name" value="Hexapep"/>
    <property type="match status" value="1"/>
</dbReference>
<evidence type="ECO:0000313" key="1">
    <source>
        <dbReference type="EMBL" id="MFC6704455.1"/>
    </source>
</evidence>
<gene>
    <name evidence="1" type="ORF">ACFQDH_04020</name>
</gene>
<comment type="caution">
    <text evidence="1">The sequence shown here is derived from an EMBL/GenBank/DDBJ whole genome shotgun (WGS) entry which is preliminary data.</text>
</comment>
<evidence type="ECO:0000313" key="2">
    <source>
        <dbReference type="Proteomes" id="UP001596298"/>
    </source>
</evidence>
<dbReference type="RefSeq" id="WP_382398701.1">
    <property type="nucleotide sequence ID" value="NZ_JBHSWH010000001.1"/>
</dbReference>
<dbReference type="InterPro" id="IPR050484">
    <property type="entry name" value="Transf_Hexapept/Carb_Anhydrase"/>
</dbReference>
<name>A0ABW2AC85_9MICO</name>
<dbReference type="SUPFAM" id="SSF51161">
    <property type="entry name" value="Trimeric LpxA-like enzymes"/>
    <property type="match status" value="1"/>
</dbReference>
<dbReference type="InterPro" id="IPR011004">
    <property type="entry name" value="Trimer_LpxA-like_sf"/>
</dbReference>
<protein>
    <submittedName>
        <fullName evidence="1">Gamma carbonic anhydrase family protein</fullName>
    </submittedName>
</protein>
<reference evidence="2" key="1">
    <citation type="journal article" date="2019" name="Int. J. Syst. Evol. Microbiol.">
        <title>The Global Catalogue of Microorganisms (GCM) 10K type strain sequencing project: providing services to taxonomists for standard genome sequencing and annotation.</title>
        <authorList>
            <consortium name="The Broad Institute Genomics Platform"/>
            <consortium name="The Broad Institute Genome Sequencing Center for Infectious Disease"/>
            <person name="Wu L."/>
            <person name="Ma J."/>
        </authorList>
    </citation>
    <scope>NUCLEOTIDE SEQUENCE [LARGE SCALE GENOMIC DNA]</scope>
    <source>
        <strain evidence="2">CCUG 58127</strain>
    </source>
</reference>
<dbReference type="Gene3D" id="2.160.10.10">
    <property type="entry name" value="Hexapeptide repeat proteins"/>
    <property type="match status" value="1"/>
</dbReference>
<dbReference type="Proteomes" id="UP001596298">
    <property type="component" value="Unassembled WGS sequence"/>
</dbReference>
<dbReference type="EMBL" id="JBHSWH010000001">
    <property type="protein sequence ID" value="MFC6704455.1"/>
    <property type="molecule type" value="Genomic_DNA"/>
</dbReference>